<proteinExistence type="predicted"/>
<accession>A0A914H1K8</accession>
<evidence type="ECO:0000313" key="1">
    <source>
        <dbReference type="Proteomes" id="UP000887572"/>
    </source>
</evidence>
<dbReference type="AlphaFoldDB" id="A0A914H1K8"/>
<dbReference type="WBParaSite" id="Gr19_v10_g12387.t1">
    <property type="protein sequence ID" value="Gr19_v10_g12387.t1"/>
    <property type="gene ID" value="Gr19_v10_g12387"/>
</dbReference>
<organism evidence="1 2">
    <name type="scientific">Globodera rostochiensis</name>
    <name type="common">Golden nematode worm</name>
    <name type="synonym">Heterodera rostochiensis</name>
    <dbReference type="NCBI Taxonomy" id="31243"/>
    <lineage>
        <taxon>Eukaryota</taxon>
        <taxon>Metazoa</taxon>
        <taxon>Ecdysozoa</taxon>
        <taxon>Nematoda</taxon>
        <taxon>Chromadorea</taxon>
        <taxon>Rhabditida</taxon>
        <taxon>Tylenchina</taxon>
        <taxon>Tylenchomorpha</taxon>
        <taxon>Tylenchoidea</taxon>
        <taxon>Heteroderidae</taxon>
        <taxon>Heteroderinae</taxon>
        <taxon>Globodera</taxon>
    </lineage>
</organism>
<evidence type="ECO:0000313" key="2">
    <source>
        <dbReference type="WBParaSite" id="Gr19_v10_g12387.t1"/>
    </source>
</evidence>
<protein>
    <submittedName>
        <fullName evidence="2">Uncharacterized protein</fullName>
    </submittedName>
</protein>
<sequence>MKKQSYSDNYTKLVYKRMPRPSFATKDIAVVRYNGRCYESKKGDKRLARVEENIRAEFDDISRPEDPRKRHISIKQLPIFRSYHYLKMEADFEAHKSPTDAVNRYFLSNN</sequence>
<dbReference type="Proteomes" id="UP000887572">
    <property type="component" value="Unplaced"/>
</dbReference>
<keyword evidence="1" id="KW-1185">Reference proteome</keyword>
<reference evidence="2" key="1">
    <citation type="submission" date="2022-11" db="UniProtKB">
        <authorList>
            <consortium name="WormBaseParasite"/>
        </authorList>
    </citation>
    <scope>IDENTIFICATION</scope>
</reference>
<name>A0A914H1K8_GLORO</name>